<evidence type="ECO:0000313" key="8">
    <source>
        <dbReference type="Proteomes" id="UP000198806"/>
    </source>
</evidence>
<evidence type="ECO:0000313" key="7">
    <source>
        <dbReference type="EMBL" id="SFN95837.1"/>
    </source>
</evidence>
<dbReference type="InterPro" id="IPR003660">
    <property type="entry name" value="HAMP_dom"/>
</dbReference>
<keyword evidence="5" id="KW-1133">Transmembrane helix</keyword>
<reference evidence="7 8" key="1">
    <citation type="submission" date="2016-10" db="EMBL/GenBank/DDBJ databases">
        <authorList>
            <person name="de Groot N.N."/>
        </authorList>
    </citation>
    <scope>NUCLEOTIDE SEQUENCE [LARGE SCALE GENOMIC DNA]</scope>
    <source>
        <strain evidence="7 8">DSM 1283</strain>
    </source>
</reference>
<evidence type="ECO:0000256" key="4">
    <source>
        <dbReference type="ARBA" id="ARBA00022777"/>
    </source>
</evidence>
<dbReference type="PANTHER" id="PTHR34220">
    <property type="entry name" value="SENSOR HISTIDINE KINASE YPDA"/>
    <property type="match status" value="1"/>
</dbReference>
<evidence type="ECO:0000259" key="6">
    <source>
        <dbReference type="PROSITE" id="PS50885"/>
    </source>
</evidence>
<dbReference type="AlphaFoldDB" id="A0A1I5D9P3"/>
<dbReference type="PANTHER" id="PTHR34220:SF7">
    <property type="entry name" value="SENSOR HISTIDINE KINASE YPDA"/>
    <property type="match status" value="1"/>
</dbReference>
<sequence>MLLEEHKESIRKEIKDAAKSESAAMKDNEEIKGKIIKIKKRVSLRRRLLSLVVLIWMLPVLIMYLFMTISYRNNIIGKTNAIMEENLKNFTYFSAQKIDEAIDISKKTSYELVIEKAWRMYEAGNIKKSKLYSEITGNLKSRFYIDNRFVMSVFYLSDEPDKIYYTSRENVEYINIYKNNVAKAAHEITSQDTSDAHVRIIDGKIYIIRNLYTTTKYTKFGTLVLELNKDKLIDGISLNKDYEIGFFINDTSSMISYNNNFDETSRTEILDKLSNQYSQKVNRKILQEKDRPFIGLLYQQKYDDFHFGAVLVANENVIFSEIYNLYTIMLFIMLIIIPVFIYMIYFIAHHITKPMSRMIEAANKIEQGGIGMQIESNIMPNLEFDVLQDAFNHMSSEIKYLFDYAYNEKIARRDAKIKALQSQINPHFLNNTLEMMNWQARMAGDVTVSKMIEALGTLLNYSMDRSNRKMLSLAEELRCVEAYLYIVSMRFGKRLKVEKEVDENLLQIKVPQLILQPLIENAVVHGVETVKSGTIQIKIYQDKENNHVILQIINTGKDMSEEDISKVDYLLNGKRNQNQDEKTDHESLGIQNVNERIKLIYGEEYGLSISPIGEGETASTITIPFVEE</sequence>
<dbReference type="Pfam" id="PF02518">
    <property type="entry name" value="HATPase_c"/>
    <property type="match status" value="1"/>
</dbReference>
<dbReference type="Gene3D" id="3.30.565.10">
    <property type="entry name" value="Histidine kinase-like ATPase, C-terminal domain"/>
    <property type="match status" value="1"/>
</dbReference>
<dbReference type="InterPro" id="IPR036890">
    <property type="entry name" value="HATPase_C_sf"/>
</dbReference>
<gene>
    <name evidence="7" type="ORF">SAMN04489757_10574</name>
</gene>
<dbReference type="InterPro" id="IPR010559">
    <property type="entry name" value="Sig_transdc_His_kin_internal"/>
</dbReference>
<feature type="domain" description="HAMP" evidence="6">
    <location>
        <begin position="349"/>
        <end position="403"/>
    </location>
</feature>
<comment type="subcellular location">
    <subcellularLocation>
        <location evidence="1">Membrane</location>
    </subcellularLocation>
</comment>
<keyword evidence="8" id="KW-1185">Reference proteome</keyword>
<evidence type="ECO:0000256" key="5">
    <source>
        <dbReference type="SAM" id="Phobius"/>
    </source>
</evidence>
<dbReference type="Proteomes" id="UP000198806">
    <property type="component" value="Unassembled WGS sequence"/>
</dbReference>
<accession>A0A1I5D9P3</accession>
<protein>
    <submittedName>
        <fullName evidence="7">Two-component system, sensor histidine kinase YesM</fullName>
    </submittedName>
</protein>
<dbReference type="CDD" id="cd06225">
    <property type="entry name" value="HAMP"/>
    <property type="match status" value="1"/>
</dbReference>
<dbReference type="InterPro" id="IPR003594">
    <property type="entry name" value="HATPase_dom"/>
</dbReference>
<dbReference type="SUPFAM" id="SSF55874">
    <property type="entry name" value="ATPase domain of HSP90 chaperone/DNA topoisomerase II/histidine kinase"/>
    <property type="match status" value="1"/>
</dbReference>
<keyword evidence="3" id="KW-0808">Transferase</keyword>
<dbReference type="RefSeq" id="WP_216397068.1">
    <property type="nucleotide sequence ID" value="NZ_BAABFM010000026.1"/>
</dbReference>
<dbReference type="GO" id="GO:0016020">
    <property type="term" value="C:membrane"/>
    <property type="evidence" value="ECO:0007669"/>
    <property type="project" value="UniProtKB-SubCell"/>
</dbReference>
<feature type="transmembrane region" description="Helical" evidence="5">
    <location>
        <begin position="325"/>
        <end position="348"/>
    </location>
</feature>
<dbReference type="Gene3D" id="6.10.340.10">
    <property type="match status" value="1"/>
</dbReference>
<organism evidence="7 8">
    <name type="scientific">Anaerocolumna aminovalerica</name>
    <dbReference type="NCBI Taxonomy" id="1527"/>
    <lineage>
        <taxon>Bacteria</taxon>
        <taxon>Bacillati</taxon>
        <taxon>Bacillota</taxon>
        <taxon>Clostridia</taxon>
        <taxon>Lachnospirales</taxon>
        <taxon>Lachnospiraceae</taxon>
        <taxon>Anaerocolumna</taxon>
    </lineage>
</organism>
<dbReference type="SMART" id="SM00304">
    <property type="entry name" value="HAMP"/>
    <property type="match status" value="1"/>
</dbReference>
<dbReference type="EMBL" id="FOWD01000005">
    <property type="protein sequence ID" value="SFN95837.1"/>
    <property type="molecule type" value="Genomic_DNA"/>
</dbReference>
<dbReference type="InterPro" id="IPR050640">
    <property type="entry name" value="Bact_2-comp_sensor_kinase"/>
</dbReference>
<evidence type="ECO:0000256" key="3">
    <source>
        <dbReference type="ARBA" id="ARBA00022679"/>
    </source>
</evidence>
<dbReference type="STRING" id="1527.SAMN04489757_10574"/>
<keyword evidence="5" id="KW-0472">Membrane</keyword>
<dbReference type="GO" id="GO:0000155">
    <property type="term" value="F:phosphorelay sensor kinase activity"/>
    <property type="evidence" value="ECO:0007669"/>
    <property type="project" value="InterPro"/>
</dbReference>
<evidence type="ECO:0000256" key="2">
    <source>
        <dbReference type="ARBA" id="ARBA00022553"/>
    </source>
</evidence>
<feature type="transmembrane region" description="Helical" evidence="5">
    <location>
        <begin position="48"/>
        <end position="67"/>
    </location>
</feature>
<proteinExistence type="predicted"/>
<dbReference type="PROSITE" id="PS50885">
    <property type="entry name" value="HAMP"/>
    <property type="match status" value="1"/>
</dbReference>
<keyword evidence="2" id="KW-0597">Phosphoprotein</keyword>
<keyword evidence="5" id="KW-0812">Transmembrane</keyword>
<dbReference type="SUPFAM" id="SSF158472">
    <property type="entry name" value="HAMP domain-like"/>
    <property type="match status" value="1"/>
</dbReference>
<name>A0A1I5D9P3_9FIRM</name>
<dbReference type="Pfam" id="PF06580">
    <property type="entry name" value="His_kinase"/>
    <property type="match status" value="1"/>
</dbReference>
<keyword evidence="4 7" id="KW-0418">Kinase</keyword>
<evidence type="ECO:0000256" key="1">
    <source>
        <dbReference type="ARBA" id="ARBA00004370"/>
    </source>
</evidence>